<dbReference type="GO" id="GO:0032259">
    <property type="term" value="P:methylation"/>
    <property type="evidence" value="ECO:0007669"/>
    <property type="project" value="UniProtKB-KW"/>
</dbReference>
<evidence type="ECO:0000256" key="1">
    <source>
        <dbReference type="ARBA" id="ARBA00022679"/>
    </source>
</evidence>
<dbReference type="InterPro" id="IPR029063">
    <property type="entry name" value="SAM-dependent_MTases_sf"/>
</dbReference>
<dbReference type="PANTHER" id="PTHR44068:SF1">
    <property type="entry name" value="HYPOTHETICAL LOC100005854"/>
    <property type="match status" value="1"/>
</dbReference>
<name>A0A318XQ65_9FIRM</name>
<keyword evidence="1 3" id="KW-0808">Transferase</keyword>
<keyword evidence="3" id="KW-0489">Methyltransferase</keyword>
<dbReference type="RefSeq" id="WP_110460195.1">
    <property type="nucleotide sequence ID" value="NZ_QKMR01000001.1"/>
</dbReference>
<dbReference type="GO" id="GO:0016126">
    <property type="term" value="P:sterol biosynthetic process"/>
    <property type="evidence" value="ECO:0007669"/>
    <property type="project" value="TreeGrafter"/>
</dbReference>
<evidence type="ECO:0000259" key="2">
    <source>
        <dbReference type="Pfam" id="PF08241"/>
    </source>
</evidence>
<dbReference type="Pfam" id="PF08241">
    <property type="entry name" value="Methyltransf_11"/>
    <property type="match status" value="1"/>
</dbReference>
<protein>
    <submittedName>
        <fullName evidence="3">Methyltransferase family protein</fullName>
    </submittedName>
</protein>
<organism evidence="3 4">
    <name type="scientific">Ruminiclostridium sufflavum DSM 19573</name>
    <dbReference type="NCBI Taxonomy" id="1121337"/>
    <lineage>
        <taxon>Bacteria</taxon>
        <taxon>Bacillati</taxon>
        <taxon>Bacillota</taxon>
        <taxon>Clostridia</taxon>
        <taxon>Eubacteriales</taxon>
        <taxon>Oscillospiraceae</taxon>
        <taxon>Ruminiclostridium</taxon>
    </lineage>
</organism>
<dbReference type="OrthoDB" id="9772751at2"/>
<keyword evidence="4" id="KW-1185">Reference proteome</keyword>
<dbReference type="EMBL" id="QKMR01000001">
    <property type="protein sequence ID" value="PYG90215.1"/>
    <property type="molecule type" value="Genomic_DNA"/>
</dbReference>
<dbReference type="Proteomes" id="UP000248132">
    <property type="component" value="Unassembled WGS sequence"/>
</dbReference>
<reference evidence="3 4" key="1">
    <citation type="submission" date="2018-06" db="EMBL/GenBank/DDBJ databases">
        <title>Genomic Encyclopedia of Type Strains, Phase I: the one thousand microbial genomes (KMG-I) project.</title>
        <authorList>
            <person name="Kyrpides N."/>
        </authorList>
    </citation>
    <scope>NUCLEOTIDE SEQUENCE [LARGE SCALE GENOMIC DNA]</scope>
    <source>
        <strain evidence="3 4">DSM 19573</strain>
    </source>
</reference>
<sequence length="214" mass="23963">MNKKAYEFDAIANGPFFPVYPVIAQQIKDKTKILSGRCLDIGSGGGHLGLSLAQITNLEVVLLDKLEDAIDIADRRVNSWGLSERASTLLGDAQQIPLQDNTVNLCISRGSVWFWEDQKKGFEEIYRVLANGGMAYIGGGFGNEELKKQVDKKMKGHSSEWPKSRNQPVEGNAIQHFIEVLYKAGIFNFEITDDERGIWVIFEKPEIQEEVKAC</sequence>
<gene>
    <name evidence="3" type="ORF">LY28_00095</name>
</gene>
<dbReference type="PANTHER" id="PTHR44068">
    <property type="entry name" value="ZGC:194242"/>
    <property type="match status" value="1"/>
</dbReference>
<comment type="caution">
    <text evidence="3">The sequence shown here is derived from an EMBL/GenBank/DDBJ whole genome shotgun (WGS) entry which is preliminary data.</text>
</comment>
<dbReference type="InterPro" id="IPR013216">
    <property type="entry name" value="Methyltransf_11"/>
</dbReference>
<dbReference type="AlphaFoldDB" id="A0A318XQ65"/>
<proteinExistence type="predicted"/>
<accession>A0A318XQ65</accession>
<dbReference type="SUPFAM" id="SSF53335">
    <property type="entry name" value="S-adenosyl-L-methionine-dependent methyltransferases"/>
    <property type="match status" value="1"/>
</dbReference>
<evidence type="ECO:0000313" key="4">
    <source>
        <dbReference type="Proteomes" id="UP000248132"/>
    </source>
</evidence>
<dbReference type="InterPro" id="IPR050447">
    <property type="entry name" value="Erg6_SMT_methyltransf"/>
</dbReference>
<feature type="domain" description="Methyltransferase type 11" evidence="2">
    <location>
        <begin position="39"/>
        <end position="137"/>
    </location>
</feature>
<evidence type="ECO:0000313" key="3">
    <source>
        <dbReference type="EMBL" id="PYG90215.1"/>
    </source>
</evidence>
<dbReference type="Gene3D" id="3.40.50.150">
    <property type="entry name" value="Vaccinia Virus protein VP39"/>
    <property type="match status" value="1"/>
</dbReference>
<dbReference type="GO" id="GO:0003838">
    <property type="term" value="F:sterol 24-C-methyltransferase activity"/>
    <property type="evidence" value="ECO:0007669"/>
    <property type="project" value="TreeGrafter"/>
</dbReference>